<evidence type="ECO:0000256" key="2">
    <source>
        <dbReference type="SAM" id="Phobius"/>
    </source>
</evidence>
<evidence type="ECO:0000313" key="4">
    <source>
        <dbReference type="Proteomes" id="UP000015103"/>
    </source>
</evidence>
<evidence type="ECO:0000256" key="1">
    <source>
        <dbReference type="SAM" id="MobiDB-lite"/>
    </source>
</evidence>
<dbReference type="InParanoid" id="T1HZA3"/>
<reference evidence="3" key="1">
    <citation type="submission" date="2015-05" db="UniProtKB">
        <authorList>
            <consortium name="EnsemblMetazoa"/>
        </authorList>
    </citation>
    <scope>IDENTIFICATION</scope>
</reference>
<organism evidence="3 4">
    <name type="scientific">Rhodnius prolixus</name>
    <name type="common">Triatomid bug</name>
    <dbReference type="NCBI Taxonomy" id="13249"/>
    <lineage>
        <taxon>Eukaryota</taxon>
        <taxon>Metazoa</taxon>
        <taxon>Ecdysozoa</taxon>
        <taxon>Arthropoda</taxon>
        <taxon>Hexapoda</taxon>
        <taxon>Insecta</taxon>
        <taxon>Pterygota</taxon>
        <taxon>Neoptera</taxon>
        <taxon>Paraneoptera</taxon>
        <taxon>Hemiptera</taxon>
        <taxon>Heteroptera</taxon>
        <taxon>Panheteroptera</taxon>
        <taxon>Cimicomorpha</taxon>
        <taxon>Reduviidae</taxon>
        <taxon>Triatominae</taxon>
        <taxon>Rhodnius</taxon>
    </lineage>
</organism>
<dbReference type="RefSeq" id="XP_073979690.1">
    <property type="nucleotide sequence ID" value="XM_074123589.1"/>
</dbReference>
<feature type="region of interest" description="Disordered" evidence="1">
    <location>
        <begin position="82"/>
        <end position="115"/>
    </location>
</feature>
<protein>
    <submittedName>
        <fullName evidence="3">Uncharacterized protein</fullName>
    </submittedName>
</protein>
<evidence type="ECO:0000313" key="3">
    <source>
        <dbReference type="EnsemblMetazoa" id="RPRC009373-PA"/>
    </source>
</evidence>
<keyword evidence="2" id="KW-0812">Transmembrane</keyword>
<dbReference type="AlphaFoldDB" id="T1HZA3"/>
<accession>T1HZA3</accession>
<dbReference type="VEuPathDB" id="VectorBase:RPRC009373"/>
<sequence>MVINNKRELNYNSFNRKRLKYFSYEEEYYCNDGSQNENRDVDKIHGVYLLVGGLILIASLFLLGFDLFIQTPHEGIATINYEHHDSSDRGRRHNNTPASTFSNTPPILAPTEYWL</sequence>
<proteinExistence type="predicted"/>
<dbReference type="HOGENOM" id="CLU_2111873_0_0_1"/>
<dbReference type="EnsemblMetazoa" id="RPRC009373-RA">
    <property type="protein sequence ID" value="RPRC009373-PA"/>
    <property type="gene ID" value="RPRC009373"/>
</dbReference>
<feature type="transmembrane region" description="Helical" evidence="2">
    <location>
        <begin position="47"/>
        <end position="69"/>
    </location>
</feature>
<keyword evidence="2" id="KW-0472">Membrane</keyword>
<dbReference type="EMBL" id="ACPB03008668">
    <property type="status" value="NOT_ANNOTATED_CDS"/>
    <property type="molecule type" value="Genomic_DNA"/>
</dbReference>
<dbReference type="GeneID" id="141451853"/>
<feature type="compositionally biased region" description="Polar residues" evidence="1">
    <location>
        <begin position="95"/>
        <end position="105"/>
    </location>
</feature>
<keyword evidence="2" id="KW-1133">Transmembrane helix</keyword>
<dbReference type="Proteomes" id="UP000015103">
    <property type="component" value="Unassembled WGS sequence"/>
</dbReference>
<name>T1HZA3_RHOPR</name>
<keyword evidence="4" id="KW-1185">Reference proteome</keyword>